<sequence>MTVTLQYLADAVRFTLVDLAHELRRDYERGVFSRQTLAMVGLSGAGALFSLGRGQWGLSLSLVGFAALITYSPARADRRWRDRRRNDP</sequence>
<keyword evidence="1" id="KW-0812">Transmembrane</keyword>
<feature type="transmembrane region" description="Helical" evidence="1">
    <location>
        <begin position="56"/>
        <end position="74"/>
    </location>
</feature>
<dbReference type="Proteomes" id="UP000199112">
    <property type="component" value="Unassembled WGS sequence"/>
</dbReference>
<reference evidence="3" key="1">
    <citation type="submission" date="2016-10" db="EMBL/GenBank/DDBJ databases">
        <authorList>
            <person name="Varghese N."/>
            <person name="Submissions S."/>
        </authorList>
    </citation>
    <scope>NUCLEOTIDE SEQUENCE [LARGE SCALE GENOMIC DNA]</scope>
    <source>
        <strain evidence="3">CGMCC 1.8981</strain>
    </source>
</reference>
<protein>
    <submittedName>
        <fullName evidence="2">Uncharacterized protein</fullName>
    </submittedName>
</protein>
<proteinExistence type="predicted"/>
<feature type="transmembrane region" description="Helical" evidence="1">
    <location>
        <begin position="31"/>
        <end position="50"/>
    </location>
</feature>
<name>A0A1H6FV33_9EURY</name>
<keyword evidence="3" id="KW-1185">Reference proteome</keyword>
<dbReference type="AlphaFoldDB" id="A0A1H6FV33"/>
<evidence type="ECO:0000313" key="2">
    <source>
        <dbReference type="EMBL" id="SEH14649.1"/>
    </source>
</evidence>
<keyword evidence="1" id="KW-0472">Membrane</keyword>
<gene>
    <name evidence="2" type="ORF">SAMN04487967_1703</name>
</gene>
<evidence type="ECO:0000256" key="1">
    <source>
        <dbReference type="SAM" id="Phobius"/>
    </source>
</evidence>
<keyword evidence="1" id="KW-1133">Transmembrane helix</keyword>
<organism evidence="2 3">
    <name type="scientific">Natronorubrum sediminis</name>
    <dbReference type="NCBI Taxonomy" id="640943"/>
    <lineage>
        <taxon>Archaea</taxon>
        <taxon>Methanobacteriati</taxon>
        <taxon>Methanobacteriota</taxon>
        <taxon>Stenosarchaea group</taxon>
        <taxon>Halobacteria</taxon>
        <taxon>Halobacteriales</taxon>
        <taxon>Natrialbaceae</taxon>
        <taxon>Natronorubrum</taxon>
    </lineage>
</organism>
<evidence type="ECO:0000313" key="3">
    <source>
        <dbReference type="Proteomes" id="UP000199112"/>
    </source>
</evidence>
<accession>A0A1H6FV33</accession>
<dbReference type="EMBL" id="FNWL01000002">
    <property type="protein sequence ID" value="SEH14649.1"/>
    <property type="molecule type" value="Genomic_DNA"/>
</dbReference>